<reference evidence="2" key="1">
    <citation type="journal article" date="2014" name="FEMS Microbiol. Lett.">
        <title>Draft Genomic DNA Sequence of the Facultatively Methylotrophic Bacterium Acidomonas methanolica type strain MB58.</title>
        <authorList>
            <person name="Higashiura N."/>
            <person name="Hadano H."/>
            <person name="Hirakawa H."/>
            <person name="Matsutani M."/>
            <person name="Takabe S."/>
            <person name="Matsushita K."/>
            <person name="Azuma Y."/>
        </authorList>
    </citation>
    <scope>NUCLEOTIDE SEQUENCE [LARGE SCALE GENOMIC DNA]</scope>
    <source>
        <strain evidence="2">MB58</strain>
    </source>
</reference>
<dbReference type="EMBL" id="BAND01000096">
    <property type="protein sequence ID" value="GAJ30015.1"/>
    <property type="molecule type" value="Genomic_DNA"/>
</dbReference>
<comment type="caution">
    <text evidence="1">The sequence shown here is derived from an EMBL/GenBank/DDBJ whole genome shotgun (WGS) entry which is preliminary data.</text>
</comment>
<protein>
    <submittedName>
        <fullName evidence="1">Uncharacterized protein</fullName>
    </submittedName>
</protein>
<evidence type="ECO:0000313" key="1">
    <source>
        <dbReference type="EMBL" id="GAJ30015.1"/>
    </source>
</evidence>
<evidence type="ECO:0000313" key="2">
    <source>
        <dbReference type="Proteomes" id="UP000019760"/>
    </source>
</evidence>
<keyword evidence="2" id="KW-1185">Reference proteome</keyword>
<dbReference type="Proteomes" id="UP000019760">
    <property type="component" value="Unassembled WGS sequence"/>
</dbReference>
<reference evidence="1 2" key="2">
    <citation type="journal article" date="2014" name="FEMS Microbiol. Lett.">
        <title>Draft genomic DNA sequence of the facultatively methylotrophic bacterium Acidomonas methanolica type strain MB58.</title>
        <authorList>
            <person name="Higashiura N."/>
            <person name="Hadano H."/>
            <person name="Hirakawa H."/>
            <person name="Matsutani M."/>
            <person name="Takabe S."/>
            <person name="Matsushita K."/>
            <person name="Azuma Y."/>
        </authorList>
    </citation>
    <scope>NUCLEOTIDE SEQUENCE [LARGE SCALE GENOMIC DNA]</scope>
    <source>
        <strain evidence="1 2">MB58</strain>
    </source>
</reference>
<accession>A0A023D8G5</accession>
<proteinExistence type="predicted"/>
<dbReference type="AlphaFoldDB" id="A0A023D8G5"/>
<name>A0A023D8G5_ACIMT</name>
<sequence>MLDHCEVCGSIFGPDAAFIVAKHHVHDPVEAIFDRPVTADDRAEEVRRHEQGGDVIPGFAFHLAIDLALAVDHDHGVQARPAMAFLQSFHVMDNSGGHGFDATMLAIDCRVPAHSGVLEPAGFLFGGEECDILAE</sequence>
<organism evidence="1 2">
    <name type="scientific">Acidomonas methanolica NBRC 104435</name>
    <dbReference type="NCBI Taxonomy" id="1231351"/>
    <lineage>
        <taxon>Bacteria</taxon>
        <taxon>Pseudomonadati</taxon>
        <taxon>Pseudomonadota</taxon>
        <taxon>Alphaproteobacteria</taxon>
        <taxon>Acetobacterales</taxon>
        <taxon>Acetobacteraceae</taxon>
        <taxon>Acidomonas</taxon>
    </lineage>
</organism>
<gene>
    <name evidence="1" type="ORF">Amme_097_010</name>
</gene>